<dbReference type="SUPFAM" id="SSF158682">
    <property type="entry name" value="TerB-like"/>
    <property type="match status" value="1"/>
</dbReference>
<evidence type="ECO:0008006" key="2">
    <source>
        <dbReference type="Google" id="ProtNLM"/>
    </source>
</evidence>
<dbReference type="InterPro" id="IPR029024">
    <property type="entry name" value="TerB-like"/>
</dbReference>
<organism evidence="1">
    <name type="scientific">uncultured Sulfurovum sp</name>
    <dbReference type="NCBI Taxonomy" id="269237"/>
    <lineage>
        <taxon>Bacteria</taxon>
        <taxon>Pseudomonadati</taxon>
        <taxon>Campylobacterota</taxon>
        <taxon>Epsilonproteobacteria</taxon>
        <taxon>Campylobacterales</taxon>
        <taxon>Sulfurovaceae</taxon>
        <taxon>Sulfurovum</taxon>
        <taxon>environmental samples</taxon>
    </lineage>
</organism>
<proteinExistence type="predicted"/>
<dbReference type="AlphaFoldDB" id="A0A6S6T9C2"/>
<sequence length="112" mass="13297">MDKKIQESVGILLAHIIKVDNRDIEKEAPIFCDIMKHNFTCTEEEAKEFLYKTMDMDYNLDEHVEIVNQALKDDRIAKLHILEQLNHVIYSDKISANDYKIFEEIKNRLFPQ</sequence>
<reference evidence="1" key="1">
    <citation type="submission" date="2020-01" db="EMBL/GenBank/DDBJ databases">
        <authorList>
            <person name="Meier V. D."/>
            <person name="Meier V D."/>
        </authorList>
    </citation>
    <scope>NUCLEOTIDE SEQUENCE</scope>
    <source>
        <strain evidence="1">HLG_WM_MAG_01</strain>
    </source>
</reference>
<evidence type="ECO:0000313" key="1">
    <source>
        <dbReference type="EMBL" id="CAA6817392.1"/>
    </source>
</evidence>
<dbReference type="EMBL" id="CACVAS010000105">
    <property type="protein sequence ID" value="CAA6817392.1"/>
    <property type="molecule type" value="Genomic_DNA"/>
</dbReference>
<accession>A0A6S6T9C2</accession>
<name>A0A6S6T9C2_9BACT</name>
<gene>
    <name evidence="1" type="ORF">HELGO_WM4563</name>
</gene>
<protein>
    <recommendedName>
        <fullName evidence="2">Co-chaperone DjlA N-terminal domain-containing protein</fullName>
    </recommendedName>
</protein>